<keyword evidence="3" id="KW-0732">Signal</keyword>
<keyword evidence="6" id="KW-1185">Reference proteome</keyword>
<dbReference type="InterPro" id="IPR050168">
    <property type="entry name" value="AAA_ATPase_domain"/>
</dbReference>
<dbReference type="PANTHER" id="PTHR23077">
    <property type="entry name" value="AAA-FAMILY ATPASE"/>
    <property type="match status" value="1"/>
</dbReference>
<dbReference type="InterPro" id="IPR003959">
    <property type="entry name" value="ATPase_AAA_core"/>
</dbReference>
<dbReference type="FunFam" id="3.40.50.300:FF:001440">
    <property type="entry name" value="ATPase, AAA family protein"/>
    <property type="match status" value="1"/>
</dbReference>
<dbReference type="Proteomes" id="UP001212152">
    <property type="component" value="Unassembled WGS sequence"/>
</dbReference>
<dbReference type="GO" id="GO:0005524">
    <property type="term" value="F:ATP binding"/>
    <property type="evidence" value="ECO:0007669"/>
    <property type="project" value="UniProtKB-KW"/>
</dbReference>
<dbReference type="AlphaFoldDB" id="A0AAD5TEA5"/>
<name>A0AAD5TEA5_9FUNG</name>
<feature type="domain" description="AAA+ ATPase" evidence="4">
    <location>
        <begin position="298"/>
        <end position="437"/>
    </location>
</feature>
<dbReference type="Gene3D" id="3.40.50.300">
    <property type="entry name" value="P-loop containing nucleotide triphosphate hydrolases"/>
    <property type="match status" value="2"/>
</dbReference>
<proteinExistence type="predicted"/>
<dbReference type="Pfam" id="PF00004">
    <property type="entry name" value="AAA"/>
    <property type="match status" value="2"/>
</dbReference>
<evidence type="ECO:0000256" key="2">
    <source>
        <dbReference type="ARBA" id="ARBA00022840"/>
    </source>
</evidence>
<feature type="chain" id="PRO_5042139377" description="AAA+ ATPase domain-containing protein" evidence="3">
    <location>
        <begin position="27"/>
        <end position="815"/>
    </location>
</feature>
<organism evidence="5 6">
    <name type="scientific">Geranomyces variabilis</name>
    <dbReference type="NCBI Taxonomy" id="109894"/>
    <lineage>
        <taxon>Eukaryota</taxon>
        <taxon>Fungi</taxon>
        <taxon>Fungi incertae sedis</taxon>
        <taxon>Chytridiomycota</taxon>
        <taxon>Chytridiomycota incertae sedis</taxon>
        <taxon>Chytridiomycetes</taxon>
        <taxon>Spizellomycetales</taxon>
        <taxon>Powellomycetaceae</taxon>
        <taxon>Geranomyces</taxon>
    </lineage>
</organism>
<dbReference type="InterPro" id="IPR003960">
    <property type="entry name" value="ATPase_AAA_CS"/>
</dbReference>
<evidence type="ECO:0000256" key="3">
    <source>
        <dbReference type="SAM" id="SignalP"/>
    </source>
</evidence>
<dbReference type="PROSITE" id="PS00674">
    <property type="entry name" value="AAA"/>
    <property type="match status" value="2"/>
</dbReference>
<dbReference type="Gene3D" id="1.10.8.60">
    <property type="match status" value="2"/>
</dbReference>
<feature type="signal peptide" evidence="3">
    <location>
        <begin position="1"/>
        <end position="26"/>
    </location>
</feature>
<dbReference type="PANTHER" id="PTHR23077:SF117">
    <property type="entry name" value="AAA+ ATPASE DOMAIN-CONTAINING PROTEIN"/>
    <property type="match status" value="1"/>
</dbReference>
<dbReference type="FunFam" id="3.40.50.300:FF:000061">
    <property type="entry name" value="ATPase family, AAA domain-containing 2"/>
    <property type="match status" value="1"/>
</dbReference>
<evidence type="ECO:0000259" key="4">
    <source>
        <dbReference type="SMART" id="SM00382"/>
    </source>
</evidence>
<dbReference type="EMBL" id="JADGJQ010000112">
    <property type="protein sequence ID" value="KAJ3169057.1"/>
    <property type="molecule type" value="Genomic_DNA"/>
</dbReference>
<dbReference type="Pfam" id="PF17862">
    <property type="entry name" value="AAA_lid_3"/>
    <property type="match status" value="2"/>
</dbReference>
<protein>
    <recommendedName>
        <fullName evidence="4">AAA+ ATPase domain-containing protein</fullName>
    </recommendedName>
</protein>
<reference evidence="5" key="1">
    <citation type="submission" date="2020-05" db="EMBL/GenBank/DDBJ databases">
        <title>Phylogenomic resolution of chytrid fungi.</title>
        <authorList>
            <person name="Stajich J.E."/>
            <person name="Amses K."/>
            <person name="Simmons R."/>
            <person name="Seto K."/>
            <person name="Myers J."/>
            <person name="Bonds A."/>
            <person name="Quandt C.A."/>
            <person name="Barry K."/>
            <person name="Liu P."/>
            <person name="Grigoriev I."/>
            <person name="Longcore J.E."/>
            <person name="James T.Y."/>
        </authorList>
    </citation>
    <scope>NUCLEOTIDE SEQUENCE</scope>
    <source>
        <strain evidence="5">JEL0379</strain>
    </source>
</reference>
<evidence type="ECO:0000313" key="5">
    <source>
        <dbReference type="EMBL" id="KAJ3169057.1"/>
    </source>
</evidence>
<keyword evidence="1" id="KW-0547">Nucleotide-binding</keyword>
<evidence type="ECO:0000256" key="1">
    <source>
        <dbReference type="ARBA" id="ARBA00022741"/>
    </source>
</evidence>
<accession>A0AAD5TEA5</accession>
<dbReference type="SMART" id="SM00382">
    <property type="entry name" value="AAA"/>
    <property type="match status" value="2"/>
</dbReference>
<dbReference type="SUPFAM" id="SSF52540">
    <property type="entry name" value="P-loop containing nucleoside triphosphate hydrolases"/>
    <property type="match status" value="2"/>
</dbReference>
<feature type="domain" description="AAA+ ATPase" evidence="4">
    <location>
        <begin position="569"/>
        <end position="712"/>
    </location>
</feature>
<comment type="caution">
    <text evidence="5">The sequence shown here is derived from an EMBL/GenBank/DDBJ whole genome shotgun (WGS) entry which is preliminary data.</text>
</comment>
<dbReference type="PRINTS" id="PR00830">
    <property type="entry name" value="ENDOLAPTASE"/>
</dbReference>
<keyword evidence="2" id="KW-0067">ATP-binding</keyword>
<dbReference type="InterPro" id="IPR003593">
    <property type="entry name" value="AAA+_ATPase"/>
</dbReference>
<evidence type="ECO:0000313" key="6">
    <source>
        <dbReference type="Proteomes" id="UP001212152"/>
    </source>
</evidence>
<gene>
    <name evidence="5" type="ORF">HDU87_000886</name>
</gene>
<dbReference type="GO" id="GO:0016887">
    <property type="term" value="F:ATP hydrolysis activity"/>
    <property type="evidence" value="ECO:0007669"/>
    <property type="project" value="InterPro"/>
</dbReference>
<sequence>MPSLAELPLPLLLLLAPPAPLDVGSARCRIAARLLNSKLLRPDDWVRVQTPTEEVLYCRAWPSLSTSADWTYCQADTLVTGRHIDSDDRALASESLKRLQCLLEKVTKPYVHASRVRISVTIAAAGHIDETVALPTFRAAEGHAKRVAARAFLVGLMVSRGCTVGRSTGLEIEILDVHPPCQEALITKATRLDLESDKVSPGQILATPSDSLSDLTKHLAGLNLASATELRASPAAADSRDDLPARLRNLHPASATNLGLDATVETLPGLELAYRGLMDIITYPLLYPNMIATLGIEPPKGVLLHGPPGVGKTYLVSSVARACGARMITINGPEVLGAYQGESEERLREKFHEAQGPSSTSSPCILFIDEMDALTPRRESARTHESRVVAQLLTLMDGMSGRGSLIVVGATNKPNAIDAALRRPGRFDREVAIDVPSESARLAILASTCKSLPLADDVDIPALAAATNGYVGADLAALSREAALIAVRGGSSSAPGANQPALNVVTHACFVAALAHLGGPSTQRGAGVSVERLTWDDIGGLEGVKKRLRQAVEWPLQHKATFQRLGLRPPRGVLLYGPPGCSKTTLVKIIAATSGATFLSLNGAALYSPFVGDSEQAIRATFQRARSGAPSVVFFDEVDAIVGKRGLGSSGGGGKGDSVQERVLSALLNEMDGVETAKDVLVVGATNRPDLIDAALLRPGRFDKVIYVPPPDDAARLQILEMYTRALPLAPDIDLTKLASPAITGPRFTGADLKAVCREAAMEALREGRGVAGAVSLRHFEAALAGIKPTLSDEMLEQYRAFSKVFGKGVDGADI</sequence>
<dbReference type="InterPro" id="IPR027417">
    <property type="entry name" value="P-loop_NTPase"/>
</dbReference>
<dbReference type="InterPro" id="IPR041569">
    <property type="entry name" value="AAA_lid_3"/>
</dbReference>